<evidence type="ECO:0000313" key="8">
    <source>
        <dbReference type="EMBL" id="CAD8514887.1"/>
    </source>
</evidence>
<evidence type="ECO:0000256" key="6">
    <source>
        <dbReference type="SAM" id="Phobius"/>
    </source>
</evidence>
<feature type="transmembrane region" description="Helical" evidence="6">
    <location>
        <begin position="447"/>
        <end position="468"/>
    </location>
</feature>
<reference evidence="8" key="1">
    <citation type="submission" date="2021-01" db="EMBL/GenBank/DDBJ databases">
        <authorList>
            <person name="Corre E."/>
            <person name="Pelletier E."/>
            <person name="Niang G."/>
            <person name="Scheremetjew M."/>
            <person name="Finn R."/>
            <person name="Kale V."/>
            <person name="Holt S."/>
            <person name="Cochrane G."/>
            <person name="Meng A."/>
            <person name="Brown T."/>
            <person name="Cohen L."/>
        </authorList>
    </citation>
    <scope>NUCLEOTIDE SEQUENCE</scope>
    <source>
        <strain evidence="8">CCMP1723</strain>
    </source>
</reference>
<dbReference type="EMBL" id="HBEQ01003019">
    <property type="protein sequence ID" value="CAD8514887.1"/>
    <property type="molecule type" value="Transcribed_RNA"/>
</dbReference>
<protein>
    <recommendedName>
        <fullName evidence="7">Bicarbonate transporter-like transmembrane domain-containing protein</fullName>
    </recommendedName>
</protein>
<accession>A0A7S0NHW3</accession>
<organism evidence="8">
    <name type="scientific">Micromonas pusilla</name>
    <name type="common">Picoplanktonic green alga</name>
    <name type="synonym">Chromulina pusilla</name>
    <dbReference type="NCBI Taxonomy" id="38833"/>
    <lineage>
        <taxon>Eukaryota</taxon>
        <taxon>Viridiplantae</taxon>
        <taxon>Chlorophyta</taxon>
        <taxon>Mamiellophyceae</taxon>
        <taxon>Mamiellales</taxon>
        <taxon>Mamiellaceae</taxon>
        <taxon>Micromonas</taxon>
    </lineage>
</organism>
<feature type="transmembrane region" description="Helical" evidence="6">
    <location>
        <begin position="150"/>
        <end position="173"/>
    </location>
</feature>
<feature type="transmembrane region" description="Helical" evidence="6">
    <location>
        <begin position="122"/>
        <end position="143"/>
    </location>
</feature>
<dbReference type="Gene3D" id="1.10.287.570">
    <property type="entry name" value="Helical hairpin bin"/>
    <property type="match status" value="1"/>
</dbReference>
<dbReference type="InterPro" id="IPR011531">
    <property type="entry name" value="HCO3_transpt-like_TM_dom"/>
</dbReference>
<dbReference type="PANTHER" id="PTHR11453:SF127">
    <property type="entry name" value="SOLUTE CARRIER FAMILY 4 MEMBER 11"/>
    <property type="match status" value="1"/>
</dbReference>
<evidence type="ECO:0000259" key="7">
    <source>
        <dbReference type="Pfam" id="PF00955"/>
    </source>
</evidence>
<dbReference type="AlphaFoldDB" id="A0A7S0NHW3"/>
<evidence type="ECO:0000256" key="3">
    <source>
        <dbReference type="ARBA" id="ARBA00022692"/>
    </source>
</evidence>
<feature type="transmembrane region" description="Helical" evidence="6">
    <location>
        <begin position="331"/>
        <end position="349"/>
    </location>
</feature>
<feature type="transmembrane region" description="Helical" evidence="6">
    <location>
        <begin position="213"/>
        <end position="234"/>
    </location>
</feature>
<proteinExistence type="inferred from homology"/>
<dbReference type="PANTHER" id="PTHR11453">
    <property type="entry name" value="ANION EXCHANGE PROTEIN"/>
    <property type="match status" value="1"/>
</dbReference>
<gene>
    <name evidence="8" type="ORF">MCOM1403_LOCUS2312</name>
</gene>
<dbReference type="PRINTS" id="PR01231">
    <property type="entry name" value="HCO3TRNSPORT"/>
</dbReference>
<evidence type="ECO:0000256" key="1">
    <source>
        <dbReference type="ARBA" id="ARBA00004141"/>
    </source>
</evidence>
<dbReference type="GO" id="GO:0005886">
    <property type="term" value="C:plasma membrane"/>
    <property type="evidence" value="ECO:0007669"/>
    <property type="project" value="TreeGrafter"/>
</dbReference>
<keyword evidence="4 6" id="KW-1133">Transmembrane helix</keyword>
<evidence type="ECO:0000256" key="4">
    <source>
        <dbReference type="ARBA" id="ARBA00022989"/>
    </source>
</evidence>
<feature type="transmembrane region" description="Helical" evidence="6">
    <location>
        <begin position="240"/>
        <end position="260"/>
    </location>
</feature>
<evidence type="ECO:0000256" key="2">
    <source>
        <dbReference type="ARBA" id="ARBA00006262"/>
    </source>
</evidence>
<feature type="domain" description="Bicarbonate transporter-like transmembrane" evidence="7">
    <location>
        <begin position="243"/>
        <end position="560"/>
    </location>
</feature>
<feature type="transmembrane region" description="Helical" evidence="6">
    <location>
        <begin position="280"/>
        <end position="302"/>
    </location>
</feature>
<dbReference type="GO" id="GO:0006820">
    <property type="term" value="P:monoatomic anion transport"/>
    <property type="evidence" value="ECO:0007669"/>
    <property type="project" value="InterPro"/>
</dbReference>
<dbReference type="Pfam" id="PF00955">
    <property type="entry name" value="HCO3_cotransp"/>
    <property type="match status" value="2"/>
</dbReference>
<feature type="transmembrane region" description="Helical" evidence="6">
    <location>
        <begin position="370"/>
        <end position="392"/>
    </location>
</feature>
<keyword evidence="3 6" id="KW-0812">Transmembrane</keyword>
<evidence type="ECO:0000256" key="5">
    <source>
        <dbReference type="ARBA" id="ARBA00023136"/>
    </source>
</evidence>
<name>A0A7S0NHW3_MICPS</name>
<feature type="transmembrane region" description="Helical" evidence="6">
    <location>
        <begin position="95"/>
        <end position="116"/>
    </location>
</feature>
<sequence length="572" mass="60611">MQTAMTMNTLGLGLGARPVARSRVVGTKSAKAIVGTPVVGKPVQLATRRAAVTVRAGGNPEPIVQAPFVGIKEDLAARGPLYIDDFKQGISPKSLASVFFLFFAALAPAVAFGAVLTSATAGMLGATEVILATAIGGVLYAVLCGQPMSILASTGSVVTYTAILYTTCAQYGLPFFGTYAWIGIWTSVLLMIVAVTSSSNLVRFFTKFTDETFAALVACIFCVESAKKIIMMFFNPSISSTLAMGSALTALVTCASAIAISNFKRSPYGPEGVRNLIGDFAPTFAIGIGCVFGAWLAGNYGFSFDALSLPASLAPSMARPWVTDIMAVPNWVKLAALAPAPACAILLYMDQNITTRLVNASKGLKKPGAYHLDMFWLSLITAVTSICGLPWICASTVHSLTHVKSLTDVKQDPATGREEVTGVTETRWTPLVLNLLIGASIIFLKDVLGQIPMCVLSGIFFYLGLAAMRGNEFLERVSMTLITDPTKMPASSPLTKSVSLPTLKKFTIMQIACLAVMWWIKGSPAAMLFPILIAALGPVRIVAGKAGWFTQEELNALDEQVETDPGYVYQAA</sequence>
<keyword evidence="5 6" id="KW-0472">Membrane</keyword>
<feature type="transmembrane region" description="Helical" evidence="6">
    <location>
        <begin position="179"/>
        <end position="201"/>
    </location>
</feature>
<dbReference type="GO" id="GO:0050801">
    <property type="term" value="P:monoatomic ion homeostasis"/>
    <property type="evidence" value="ECO:0007669"/>
    <property type="project" value="TreeGrafter"/>
</dbReference>
<dbReference type="GO" id="GO:0005452">
    <property type="term" value="F:solute:inorganic anion antiporter activity"/>
    <property type="evidence" value="ECO:0007669"/>
    <property type="project" value="InterPro"/>
</dbReference>
<feature type="domain" description="Bicarbonate transporter-like transmembrane" evidence="7">
    <location>
        <begin position="67"/>
        <end position="234"/>
    </location>
</feature>
<dbReference type="InterPro" id="IPR003020">
    <property type="entry name" value="HCO3_transpt_euk"/>
</dbReference>
<comment type="subcellular location">
    <subcellularLocation>
        <location evidence="1">Membrane</location>
        <topology evidence="1">Multi-pass membrane protein</topology>
    </subcellularLocation>
</comment>
<comment type="similarity">
    <text evidence="2">Belongs to the anion exchanger (TC 2.A.31.3) family.</text>
</comment>